<dbReference type="GO" id="GO:0003954">
    <property type="term" value="F:NADH dehydrogenase activity"/>
    <property type="evidence" value="ECO:0007669"/>
    <property type="project" value="InterPro"/>
</dbReference>
<dbReference type="InterPro" id="IPR023753">
    <property type="entry name" value="FAD/NAD-binding_dom"/>
</dbReference>
<evidence type="ECO:0000313" key="7">
    <source>
        <dbReference type="EMBL" id="XBM48845.1"/>
    </source>
</evidence>
<accession>A0AAU7GEZ7</accession>
<organism evidence="7">
    <name type="scientific">Leifsonia sp. NPDC080035</name>
    <dbReference type="NCBI Taxonomy" id="3143936"/>
    <lineage>
        <taxon>Bacteria</taxon>
        <taxon>Bacillati</taxon>
        <taxon>Actinomycetota</taxon>
        <taxon>Actinomycetes</taxon>
        <taxon>Micrococcales</taxon>
        <taxon>Microbacteriaceae</taxon>
        <taxon>Leifsonia</taxon>
    </lineage>
</organism>
<dbReference type="PRINTS" id="PR00411">
    <property type="entry name" value="PNDRDTASEI"/>
</dbReference>
<keyword evidence="4" id="KW-0560">Oxidoreductase</keyword>
<keyword evidence="5" id="KW-0520">NAD</keyword>
<evidence type="ECO:0000256" key="2">
    <source>
        <dbReference type="ARBA" id="ARBA00022630"/>
    </source>
</evidence>
<gene>
    <name evidence="7" type="ORF">AAME72_03055</name>
</gene>
<comment type="similarity">
    <text evidence="1">Belongs to the NADH dehydrogenase family.</text>
</comment>
<keyword evidence="3" id="KW-0274">FAD</keyword>
<sequence length="444" mass="47858">MTRPHILVLGAGIAGFELARELRRDVAARRIDLTVVEPEPYLTYKPLLPEVAGGETQARDTAVPLRRPLKGVDLVAGSLESVDTSAKVAVVRSLDGTQRPLHYDHVVFALGAVSTVLPIPGLAENAIGFSSVEEAAYLRDHVLERVRFAASTSDAAERSRALTFVFVGGGYTGVEAIAELQRLAAAELDRWPELDGTSMTWLLVEVADRIAAELPEQLSAWTLRLLRRRGIRVLLKTESKSFENGVVVLSNGETHPADTIVWVAGVTPNPVLDRADVPRGPKGHVQCNACLQAVTDDGAVLDGVWALGDDAQVPDLTAAKQPAYYPPNAQNAVRQARVLARNLRNAVAGEPPVEYRHRSLGTLASYGGMQGAAVVRGVPLRGVPAWAVDKVYHAIALPSASRRFRLVLGWLGNALTPRDVSPTATVRHPRERFERAAAAQAKKS</sequence>
<evidence type="ECO:0000256" key="5">
    <source>
        <dbReference type="ARBA" id="ARBA00023027"/>
    </source>
</evidence>
<dbReference type="RefSeq" id="WP_348788766.1">
    <property type="nucleotide sequence ID" value="NZ_CP157390.1"/>
</dbReference>
<proteinExistence type="inferred from homology"/>
<evidence type="ECO:0000256" key="1">
    <source>
        <dbReference type="ARBA" id="ARBA00005272"/>
    </source>
</evidence>
<evidence type="ECO:0000256" key="4">
    <source>
        <dbReference type="ARBA" id="ARBA00023002"/>
    </source>
</evidence>
<dbReference type="Gene3D" id="3.50.50.100">
    <property type="match status" value="1"/>
</dbReference>
<evidence type="ECO:0000256" key="3">
    <source>
        <dbReference type="ARBA" id="ARBA00022827"/>
    </source>
</evidence>
<dbReference type="SUPFAM" id="SSF51905">
    <property type="entry name" value="FAD/NAD(P)-binding domain"/>
    <property type="match status" value="1"/>
</dbReference>
<dbReference type="EMBL" id="CP157390">
    <property type="protein sequence ID" value="XBM48845.1"/>
    <property type="molecule type" value="Genomic_DNA"/>
</dbReference>
<reference evidence="7" key="1">
    <citation type="submission" date="2024-05" db="EMBL/GenBank/DDBJ databases">
        <title>The Natural Products Discovery Center: Release of the First 8490 Sequenced Strains for Exploring Actinobacteria Biosynthetic Diversity.</title>
        <authorList>
            <person name="Kalkreuter E."/>
            <person name="Kautsar S.A."/>
            <person name="Yang D."/>
            <person name="Bader C.D."/>
            <person name="Teijaro C.N."/>
            <person name="Fluegel L."/>
            <person name="Davis C.M."/>
            <person name="Simpson J.R."/>
            <person name="Lauterbach L."/>
            <person name="Steele A.D."/>
            <person name="Gui C."/>
            <person name="Meng S."/>
            <person name="Li G."/>
            <person name="Viehrig K."/>
            <person name="Ye F."/>
            <person name="Su P."/>
            <person name="Kiefer A.F."/>
            <person name="Nichols A."/>
            <person name="Cepeda A.J."/>
            <person name="Yan W."/>
            <person name="Fan B."/>
            <person name="Jiang Y."/>
            <person name="Adhikari A."/>
            <person name="Zheng C.-J."/>
            <person name="Schuster L."/>
            <person name="Cowan T.M."/>
            <person name="Smanski M.J."/>
            <person name="Chevrette M.G."/>
            <person name="de Carvalho L.P.S."/>
            <person name="Shen B."/>
        </authorList>
    </citation>
    <scope>NUCLEOTIDE SEQUENCE</scope>
    <source>
        <strain evidence="7">NPDC080035</strain>
    </source>
</reference>
<keyword evidence="2" id="KW-0285">Flavoprotein</keyword>
<feature type="domain" description="FAD/NAD(P)-binding" evidence="6">
    <location>
        <begin position="5"/>
        <end position="336"/>
    </location>
</feature>
<dbReference type="Pfam" id="PF07992">
    <property type="entry name" value="Pyr_redox_2"/>
    <property type="match status" value="1"/>
</dbReference>
<dbReference type="PRINTS" id="PR00368">
    <property type="entry name" value="FADPNR"/>
</dbReference>
<name>A0AAU7GEZ7_9MICO</name>
<dbReference type="PANTHER" id="PTHR43706:SF45">
    <property type="entry name" value="NADH DEHYDROGENASE-LIKE PROTEIN RV1812C"/>
    <property type="match status" value="1"/>
</dbReference>
<dbReference type="PANTHER" id="PTHR43706">
    <property type="entry name" value="NADH DEHYDROGENASE"/>
    <property type="match status" value="1"/>
</dbReference>
<evidence type="ECO:0000259" key="6">
    <source>
        <dbReference type="Pfam" id="PF07992"/>
    </source>
</evidence>
<dbReference type="InterPro" id="IPR045024">
    <property type="entry name" value="NDH-2"/>
</dbReference>
<dbReference type="AlphaFoldDB" id="A0AAU7GEZ7"/>
<dbReference type="InterPro" id="IPR036188">
    <property type="entry name" value="FAD/NAD-bd_sf"/>
</dbReference>
<protein>
    <submittedName>
        <fullName evidence="7">FAD-dependent oxidoreductase</fullName>
    </submittedName>
</protein>